<dbReference type="STRING" id="720554.Clocl_3952"/>
<keyword evidence="1" id="KW-0812">Transmembrane</keyword>
<feature type="transmembrane region" description="Helical" evidence="1">
    <location>
        <begin position="199"/>
        <end position="216"/>
    </location>
</feature>
<dbReference type="Proteomes" id="UP000005435">
    <property type="component" value="Chromosome"/>
</dbReference>
<feature type="transmembrane region" description="Helical" evidence="1">
    <location>
        <begin position="66"/>
        <end position="89"/>
    </location>
</feature>
<dbReference type="Gene3D" id="3.30.450.20">
    <property type="entry name" value="PAS domain"/>
    <property type="match status" value="1"/>
</dbReference>
<accession>G8M372</accession>
<dbReference type="Pfam" id="PF16927">
    <property type="entry name" value="HisKA_7TM"/>
    <property type="match status" value="1"/>
</dbReference>
<feature type="transmembrane region" description="Helical" evidence="1">
    <location>
        <begin position="6"/>
        <end position="24"/>
    </location>
</feature>
<name>G8M372_ACECE</name>
<gene>
    <name evidence="4" type="ordered locus">Clocl_3952</name>
</gene>
<dbReference type="AlphaFoldDB" id="G8M372"/>
<proteinExistence type="predicted"/>
<dbReference type="InterPro" id="IPR013767">
    <property type="entry name" value="PAS_fold"/>
</dbReference>
<feature type="domain" description="PAS fold" evidence="2">
    <location>
        <begin position="231"/>
        <end position="342"/>
    </location>
</feature>
<dbReference type="EMBL" id="CP003065">
    <property type="protein sequence ID" value="AEV70392.1"/>
    <property type="molecule type" value="Genomic_DNA"/>
</dbReference>
<protein>
    <submittedName>
        <fullName evidence="4">PAS domain-containing protein</fullName>
    </submittedName>
</protein>
<dbReference type="HOGENOM" id="CLU_695804_0_0_9"/>
<evidence type="ECO:0000259" key="2">
    <source>
        <dbReference type="Pfam" id="PF00989"/>
    </source>
</evidence>
<reference evidence="4 5" key="2">
    <citation type="journal article" date="2012" name="Stand. Genomic Sci.">
        <title>Complete Genome Sequence of Clostridium clariflavum DSM 19732.</title>
        <authorList>
            <person name="Izquierdo J.A."/>
            <person name="Goodwin L."/>
            <person name="Davenport K.W."/>
            <person name="Teshima H."/>
            <person name="Bruce D."/>
            <person name="Detter C."/>
            <person name="Tapia R."/>
            <person name="Han S."/>
            <person name="Land M."/>
            <person name="Hauser L."/>
            <person name="Jeffries C.D."/>
            <person name="Han J."/>
            <person name="Pitluck S."/>
            <person name="Nolan M."/>
            <person name="Chen A."/>
            <person name="Huntemann M."/>
            <person name="Mavromatis K."/>
            <person name="Mikhailova N."/>
            <person name="Liolios K."/>
            <person name="Woyke T."/>
            <person name="Lynd L.R."/>
        </authorList>
    </citation>
    <scope>NUCLEOTIDE SEQUENCE [LARGE SCALE GENOMIC DNA]</scope>
    <source>
        <strain evidence="5">DSM 19732 / NBRC 101661 / EBR45</strain>
    </source>
</reference>
<feature type="transmembrane region" description="Helical" evidence="1">
    <location>
        <begin position="36"/>
        <end position="54"/>
    </location>
</feature>
<reference evidence="5" key="1">
    <citation type="submission" date="2011-12" db="EMBL/GenBank/DDBJ databases">
        <title>Complete sequence of Clostridium clariflavum DSM 19732.</title>
        <authorList>
            <consortium name="US DOE Joint Genome Institute"/>
            <person name="Lucas S."/>
            <person name="Han J."/>
            <person name="Lapidus A."/>
            <person name="Cheng J.-F."/>
            <person name="Goodwin L."/>
            <person name="Pitluck S."/>
            <person name="Peters L."/>
            <person name="Teshima H."/>
            <person name="Detter J.C."/>
            <person name="Han C."/>
            <person name="Tapia R."/>
            <person name="Land M."/>
            <person name="Hauser L."/>
            <person name="Kyrpides N."/>
            <person name="Ivanova N."/>
            <person name="Pagani I."/>
            <person name="Kitzmiller T."/>
            <person name="Lynd L."/>
            <person name="Izquierdo J."/>
            <person name="Woyke T."/>
        </authorList>
    </citation>
    <scope>NUCLEOTIDE SEQUENCE [LARGE SCALE GENOMIC DNA]</scope>
    <source>
        <strain evidence="5">DSM 19732 / NBRC 101661 / EBR45</strain>
    </source>
</reference>
<dbReference type="InterPro" id="IPR031621">
    <property type="entry name" value="HisKA_7TM"/>
</dbReference>
<dbReference type="Pfam" id="PF00989">
    <property type="entry name" value="PAS"/>
    <property type="match status" value="1"/>
</dbReference>
<feature type="transmembrane region" description="Helical" evidence="1">
    <location>
        <begin position="136"/>
        <end position="159"/>
    </location>
</feature>
<dbReference type="KEGG" id="ccl:Clocl_3952"/>
<feature type="transmembrane region" description="Helical" evidence="1">
    <location>
        <begin position="101"/>
        <end position="124"/>
    </location>
</feature>
<keyword evidence="5" id="KW-1185">Reference proteome</keyword>
<organism evidence="4 5">
    <name type="scientific">Acetivibrio clariflavus (strain DSM 19732 / NBRC 101661 / EBR45)</name>
    <name type="common">Clostridium clariflavum</name>
    <dbReference type="NCBI Taxonomy" id="720554"/>
    <lineage>
        <taxon>Bacteria</taxon>
        <taxon>Bacillati</taxon>
        <taxon>Bacillota</taxon>
        <taxon>Clostridia</taxon>
        <taxon>Eubacteriales</taxon>
        <taxon>Oscillospiraceae</taxon>
        <taxon>Acetivibrio</taxon>
    </lineage>
</organism>
<evidence type="ECO:0000259" key="3">
    <source>
        <dbReference type="Pfam" id="PF16927"/>
    </source>
</evidence>
<dbReference type="OrthoDB" id="9781904at2"/>
<dbReference type="GO" id="GO:0006355">
    <property type="term" value="P:regulation of DNA-templated transcription"/>
    <property type="evidence" value="ECO:0007669"/>
    <property type="project" value="InterPro"/>
</dbReference>
<evidence type="ECO:0000256" key="1">
    <source>
        <dbReference type="SAM" id="Phobius"/>
    </source>
</evidence>
<sequence precursor="true">MRYNLLYFILPSISIVFSMSMILFSFMRGKKSSTTYSFIFCHAIMTLWTLGQILENASTNETQKWIATIIKYSAVTYIAASWLIFTLLYTNRIKNLRKACFSILVLPLLFNLAVLTNRFHYLFFSHYSMESRTYGILFWLHSIESYSYLIASIVILFITSFKCVKKHRIQYVLLAISILFPTILNILYVSRVLSLGTDLTPISFVLSSFIFFVAVFKYRFLNLLPVAITDILDAMPQVIIALDSNNEINYTNKAFQKFLPKYNPSVQNNIIAFKEYFRKKVYIDKKNLSVIDRIILEEKEPLTEELEFKWPNLNRTIIFQVNVIPIYEKGTFIGKVIIFNDITEYKHLINENIRKNESLSLMAQKLLEANLCYSEASSVSEKSLNTIGNAKKTNTI</sequence>
<dbReference type="eggNOG" id="COG4191">
    <property type="taxonomic scope" value="Bacteria"/>
</dbReference>
<keyword evidence="1" id="KW-1133">Transmembrane helix</keyword>
<dbReference type="SUPFAM" id="SSF55785">
    <property type="entry name" value="PYP-like sensor domain (PAS domain)"/>
    <property type="match status" value="1"/>
</dbReference>
<dbReference type="InterPro" id="IPR035965">
    <property type="entry name" value="PAS-like_dom_sf"/>
</dbReference>
<feature type="transmembrane region" description="Helical" evidence="1">
    <location>
        <begin position="171"/>
        <end position="193"/>
    </location>
</feature>
<evidence type="ECO:0000313" key="4">
    <source>
        <dbReference type="EMBL" id="AEV70392.1"/>
    </source>
</evidence>
<evidence type="ECO:0000313" key="5">
    <source>
        <dbReference type="Proteomes" id="UP000005435"/>
    </source>
</evidence>
<feature type="domain" description="Histidine kinase N-terminal 7TM region" evidence="3">
    <location>
        <begin position="12"/>
        <end position="225"/>
    </location>
</feature>
<keyword evidence="1" id="KW-0472">Membrane</keyword>